<dbReference type="AlphaFoldDB" id="A0A2S2QKN9"/>
<dbReference type="NCBIfam" id="NF001380">
    <property type="entry name" value="PRK00279.1-2"/>
    <property type="match status" value="1"/>
</dbReference>
<dbReference type="CDD" id="cd01428">
    <property type="entry name" value="ADK"/>
    <property type="match status" value="1"/>
</dbReference>
<dbReference type="GO" id="GO:0005524">
    <property type="term" value="F:ATP binding"/>
    <property type="evidence" value="ECO:0007669"/>
    <property type="project" value="UniProtKB-KW"/>
</dbReference>
<feature type="binding site" evidence="6">
    <location>
        <begin position="30"/>
        <end position="35"/>
    </location>
    <ligand>
        <name>ATP</name>
        <dbReference type="ChEBI" id="CHEBI:30616"/>
    </ligand>
</feature>
<keyword evidence="6" id="KW-0963">Cytoplasm</keyword>
<comment type="subcellular location">
    <subcellularLocation>
        <location evidence="6">Cytoplasm</location>
        <location evidence="6">Cytosol</location>
    </subcellularLocation>
    <subcellularLocation>
        <location evidence="6">Mitochondrion intermembrane space</location>
    </subcellularLocation>
    <text evidence="6">Predominantly mitochondrial.</text>
</comment>
<gene>
    <name evidence="8" type="primary">Adk2</name>
    <name evidence="6" type="synonym">Ak2</name>
    <name evidence="10" type="synonym">LOC112690054</name>
    <name evidence="8" type="ORF">g.36129</name>
</gene>
<feature type="binding site" evidence="6">
    <location>
        <position position="180"/>
    </location>
    <ligand>
        <name>AMP</name>
        <dbReference type="ChEBI" id="CHEBI:456215"/>
    </ligand>
</feature>
<dbReference type="HAMAP" id="MF_00235">
    <property type="entry name" value="Adenylate_kinase_Adk"/>
    <property type="match status" value="1"/>
</dbReference>
<dbReference type="RefSeq" id="XP_025419744.1">
    <property type="nucleotide sequence ID" value="XM_025563959.1"/>
</dbReference>
<comment type="catalytic activity">
    <reaction evidence="6">
        <text>AMP + ATP = 2 ADP</text>
        <dbReference type="Rhea" id="RHEA:12973"/>
        <dbReference type="ChEBI" id="CHEBI:30616"/>
        <dbReference type="ChEBI" id="CHEBI:456215"/>
        <dbReference type="ChEBI" id="CHEBI:456216"/>
        <dbReference type="EC" id="2.7.4.3"/>
    </reaction>
</comment>
<feature type="binding site" evidence="6">
    <location>
        <begin position="156"/>
        <end position="157"/>
    </location>
    <ligand>
        <name>ATP</name>
        <dbReference type="ChEBI" id="CHEBI:30616"/>
    </ligand>
</feature>
<sequence>MPPLATAVKLQPEDDVKLPGINAVLLGPPGSGKGTQAPKLLEKFYLCHLSTGDMLRSEVSSGSELGLKVKHIMETGGLVSDDIVVDLIDHNLNKPECRQGFLLDGFPRTVPQAEKLDNLLEKRKTQLDSVIEFNISDSLLVRRITGRLIHPPSGRSYHDEFHPPKVDMKDDVTGEPLIRRNDDNVNALKKRLDSYHKQTTPLIDYYSKKGIHSKIDASKSAGEVFKMIEDIFLRCSSSANKDRVIFV</sequence>
<evidence type="ECO:0000313" key="10">
    <source>
        <dbReference type="RefSeq" id="XP_025419744.1"/>
    </source>
</evidence>
<evidence type="ECO:0000313" key="8">
    <source>
        <dbReference type="EMBL" id="MBY78243.1"/>
    </source>
</evidence>
<evidence type="ECO:0000256" key="6">
    <source>
        <dbReference type="HAMAP-Rule" id="MF_03168"/>
    </source>
</evidence>
<dbReference type="OrthoDB" id="439792at2759"/>
<organism evidence="8">
    <name type="scientific">Sipha flava</name>
    <name type="common">yellow sugarcane aphid</name>
    <dbReference type="NCBI Taxonomy" id="143950"/>
    <lineage>
        <taxon>Eukaryota</taxon>
        <taxon>Metazoa</taxon>
        <taxon>Ecdysozoa</taxon>
        <taxon>Arthropoda</taxon>
        <taxon>Hexapoda</taxon>
        <taxon>Insecta</taxon>
        <taxon>Pterygota</taxon>
        <taxon>Neoptera</taxon>
        <taxon>Paraneoptera</taxon>
        <taxon>Hemiptera</taxon>
        <taxon>Sternorrhyncha</taxon>
        <taxon>Aphidomorpha</taxon>
        <taxon>Aphidoidea</taxon>
        <taxon>Aphididae</taxon>
        <taxon>Sipha</taxon>
    </lineage>
</organism>
<dbReference type="EC" id="2.7.4.3" evidence="6"/>
<dbReference type="HAMAP" id="MF_03168">
    <property type="entry name" value="Adenylate_kinase_AK2"/>
    <property type="match status" value="1"/>
</dbReference>
<reference evidence="10" key="2">
    <citation type="submission" date="2025-04" db="UniProtKB">
        <authorList>
            <consortium name="RefSeq"/>
        </authorList>
    </citation>
    <scope>IDENTIFICATION</scope>
    <source>
        <tissue evidence="10">Whole body</tissue>
    </source>
</reference>
<feature type="domain" description="Adenylate kinase active site lid" evidence="7">
    <location>
        <begin position="147"/>
        <end position="182"/>
    </location>
</feature>
<comment type="domain">
    <text evidence="6">Consists of three domains, a large central CORE domain and two small peripheral domains, NMPbind and LID, which undergo movements during catalysis. The LID domain closes over the site of phosphoryl transfer upon ATP binding. Assembling and dissambling the active center during each catalytic cycle provides an effective means to prevent ATP hydrolysis.</text>
</comment>
<comment type="subunit">
    <text evidence="6">Monomer.</text>
</comment>
<dbReference type="NCBIfam" id="NF001381">
    <property type="entry name" value="PRK00279.1-3"/>
    <property type="match status" value="1"/>
</dbReference>
<comment type="function">
    <text evidence="6">Catalyzes the reversible transfer of the terminal phosphate group between ATP and AMP. Plays an important role in cellular energy homeostasis and in adenine nucleotide metabolism. Adenylate kinase activity is critical for regulation of the phosphate utilization and the AMP de novo biosynthesis pathways.</text>
</comment>
<dbReference type="EMBL" id="GGMS01009040">
    <property type="protein sequence ID" value="MBY78243.1"/>
    <property type="molecule type" value="Transcribed_RNA"/>
</dbReference>
<dbReference type="InterPro" id="IPR033690">
    <property type="entry name" value="Adenylat_kinase_CS"/>
</dbReference>
<dbReference type="InterPro" id="IPR006259">
    <property type="entry name" value="Adenyl_kin_sub"/>
</dbReference>
<keyword evidence="5 6" id="KW-0496">Mitochondrion</keyword>
<protein>
    <recommendedName>
        <fullName evidence="6">Adenylate kinase</fullName>
        <ecNumber evidence="6">2.7.4.3</ecNumber>
    </recommendedName>
    <alternativeName>
        <fullName evidence="6">ATP-AMP transphosphorylase</fullName>
    </alternativeName>
    <alternativeName>
        <fullName evidence="6">ATP:AMP phosphotransferase</fullName>
    </alternativeName>
    <alternativeName>
        <fullName evidence="6">Adenylate kinase cytosolic and mitochondrial</fullName>
    </alternativeName>
    <alternativeName>
        <fullName evidence="6">Adenylate monophosphate kinase</fullName>
    </alternativeName>
</protein>
<evidence type="ECO:0000256" key="2">
    <source>
        <dbReference type="ARBA" id="ARBA00022741"/>
    </source>
</evidence>
<feature type="binding site" evidence="6">
    <location>
        <position position="51"/>
    </location>
    <ligand>
        <name>AMP</name>
        <dbReference type="ChEBI" id="CHEBI:456215"/>
    </ligand>
</feature>
<reference evidence="8" key="1">
    <citation type="submission" date="2018-04" db="EMBL/GenBank/DDBJ databases">
        <title>Transcriptome assembly of Sipha flava.</title>
        <authorList>
            <person name="Scully E.D."/>
            <person name="Geib S.M."/>
            <person name="Palmer N.A."/>
            <person name="Koch K."/>
            <person name="Bradshaw J."/>
            <person name="Heng-Moss T."/>
            <person name="Sarath G."/>
        </authorList>
    </citation>
    <scope>NUCLEOTIDE SEQUENCE</scope>
</reference>
<dbReference type="InterPro" id="IPR000850">
    <property type="entry name" value="Adenylat/UMP-CMP_kin"/>
</dbReference>
<dbReference type="GO" id="GO:0005758">
    <property type="term" value="C:mitochondrial intermembrane space"/>
    <property type="evidence" value="ECO:0007669"/>
    <property type="project" value="UniProtKB-SubCell"/>
</dbReference>
<feature type="binding site" evidence="6">
    <location>
        <begin position="105"/>
        <end position="108"/>
    </location>
    <ligand>
        <name>AMP</name>
        <dbReference type="ChEBI" id="CHEBI:456215"/>
    </ligand>
</feature>
<dbReference type="GO" id="GO:0005829">
    <property type="term" value="C:cytosol"/>
    <property type="evidence" value="ECO:0007669"/>
    <property type="project" value="UniProtKB-SubCell"/>
</dbReference>
<dbReference type="PROSITE" id="PS00113">
    <property type="entry name" value="ADENYLATE_KINASE"/>
    <property type="match status" value="1"/>
</dbReference>
<evidence type="ECO:0000256" key="3">
    <source>
        <dbReference type="ARBA" id="ARBA00022777"/>
    </source>
</evidence>
<dbReference type="Gene3D" id="3.40.50.300">
    <property type="entry name" value="P-loop containing nucleotide triphosphate hydrolases"/>
    <property type="match status" value="1"/>
</dbReference>
<feature type="region of interest" description="LID" evidence="6">
    <location>
        <begin position="146"/>
        <end position="183"/>
    </location>
</feature>
<dbReference type="FunFam" id="3.40.50.300:FF:000106">
    <property type="entry name" value="Adenylate kinase mitochondrial"/>
    <property type="match status" value="1"/>
</dbReference>
<keyword evidence="3 6" id="KW-0418">Kinase</keyword>
<dbReference type="Pfam" id="PF00406">
    <property type="entry name" value="ADK"/>
    <property type="match status" value="1"/>
</dbReference>
<dbReference type="PANTHER" id="PTHR23359">
    <property type="entry name" value="NUCLEOTIDE KINASE"/>
    <property type="match status" value="1"/>
</dbReference>
<dbReference type="Pfam" id="PF05191">
    <property type="entry name" value="ADK_lid"/>
    <property type="match status" value="1"/>
</dbReference>
<evidence type="ECO:0000313" key="9">
    <source>
        <dbReference type="Proteomes" id="UP000694846"/>
    </source>
</evidence>
<dbReference type="InterPro" id="IPR027417">
    <property type="entry name" value="P-loop_NTPase"/>
</dbReference>
<evidence type="ECO:0000259" key="7">
    <source>
        <dbReference type="Pfam" id="PF05191"/>
    </source>
</evidence>
<dbReference type="SUPFAM" id="SSF52540">
    <property type="entry name" value="P-loop containing nucleoside triphosphate hydrolases"/>
    <property type="match status" value="1"/>
</dbReference>
<dbReference type="GO" id="GO:0046034">
    <property type="term" value="P:ATP metabolic process"/>
    <property type="evidence" value="ECO:0007669"/>
    <property type="project" value="UniProtKB-UniRule"/>
</dbReference>
<dbReference type="Proteomes" id="UP000694846">
    <property type="component" value="Unplaced"/>
</dbReference>
<feature type="binding site" evidence="6">
    <location>
        <position position="219"/>
    </location>
    <ligand>
        <name>ATP</name>
        <dbReference type="ChEBI" id="CHEBI:30616"/>
    </ligand>
</feature>
<feature type="binding site" evidence="6">
    <location>
        <position position="191"/>
    </location>
    <ligand>
        <name>AMP</name>
        <dbReference type="ChEBI" id="CHEBI:456215"/>
    </ligand>
</feature>
<accession>A0A2S2QKN9</accession>
<keyword evidence="2 6" id="KW-0547">Nucleotide-binding</keyword>
<name>A0A2S2QKN9_9HEMI</name>
<evidence type="ECO:0000256" key="5">
    <source>
        <dbReference type="ARBA" id="ARBA00023128"/>
    </source>
</evidence>
<proteinExistence type="inferred from homology"/>
<dbReference type="GO" id="GO:0046033">
    <property type="term" value="P:AMP metabolic process"/>
    <property type="evidence" value="ECO:0007669"/>
    <property type="project" value="UniProtKB-UniRule"/>
</dbReference>
<feature type="binding site" evidence="6">
    <location>
        <position position="56"/>
    </location>
    <ligand>
        <name>AMP</name>
        <dbReference type="ChEBI" id="CHEBI:456215"/>
    </ligand>
</feature>
<keyword evidence="1 6" id="KW-0808">Transferase</keyword>
<dbReference type="InterPro" id="IPR007862">
    <property type="entry name" value="Adenylate_kinase_lid-dom"/>
</dbReference>
<evidence type="ECO:0000256" key="1">
    <source>
        <dbReference type="ARBA" id="ARBA00022679"/>
    </source>
</evidence>
<dbReference type="GO" id="GO:0004017">
    <property type="term" value="F:AMP kinase activity"/>
    <property type="evidence" value="ECO:0007669"/>
    <property type="project" value="UniProtKB-UniRule"/>
</dbReference>
<keyword evidence="4 6" id="KW-0067">ATP-binding</keyword>
<keyword evidence="9" id="KW-1185">Reference proteome</keyword>
<comment type="similarity">
    <text evidence="6">Belongs to the adenylate kinase family. AK2 subfamily.</text>
</comment>
<dbReference type="GO" id="GO:0006172">
    <property type="term" value="P:ADP biosynthetic process"/>
    <property type="evidence" value="ECO:0007669"/>
    <property type="project" value="UniProtKB-UniRule"/>
</dbReference>
<feature type="region of interest" description="NMPbind" evidence="6">
    <location>
        <begin position="50"/>
        <end position="79"/>
    </location>
</feature>
<dbReference type="NCBIfam" id="TIGR01351">
    <property type="entry name" value="adk"/>
    <property type="match status" value="1"/>
</dbReference>
<dbReference type="InterPro" id="IPR028587">
    <property type="entry name" value="AK2"/>
</dbReference>
<feature type="binding site" evidence="6">
    <location>
        <begin position="77"/>
        <end position="79"/>
    </location>
    <ligand>
        <name>AMP</name>
        <dbReference type="ChEBI" id="CHEBI:456215"/>
    </ligand>
</feature>
<feature type="binding site" evidence="6">
    <location>
        <position position="112"/>
    </location>
    <ligand>
        <name>AMP</name>
        <dbReference type="ChEBI" id="CHEBI:456215"/>
    </ligand>
</feature>
<dbReference type="NCBIfam" id="NF011100">
    <property type="entry name" value="PRK14527.1"/>
    <property type="match status" value="1"/>
</dbReference>
<dbReference type="PRINTS" id="PR00094">
    <property type="entry name" value="ADENYLTKNASE"/>
</dbReference>
<feature type="binding site" evidence="6">
    <location>
        <position position="147"/>
    </location>
    <ligand>
        <name>ATP</name>
        <dbReference type="ChEBI" id="CHEBI:30616"/>
    </ligand>
</feature>
<evidence type="ECO:0000256" key="4">
    <source>
        <dbReference type="ARBA" id="ARBA00022840"/>
    </source>
</evidence>